<keyword evidence="2" id="KW-0472">Membrane</keyword>
<feature type="transmembrane region" description="Helical" evidence="2">
    <location>
        <begin position="123"/>
        <end position="148"/>
    </location>
</feature>
<evidence type="ECO:0000256" key="1">
    <source>
        <dbReference type="SAM" id="MobiDB-lite"/>
    </source>
</evidence>
<evidence type="ECO:0000313" key="3">
    <source>
        <dbReference type="EMBL" id="MDQ0364849.1"/>
    </source>
</evidence>
<reference evidence="3 4" key="1">
    <citation type="submission" date="2023-07" db="EMBL/GenBank/DDBJ databases">
        <title>Sequencing the genomes of 1000 actinobacteria strains.</title>
        <authorList>
            <person name="Klenk H.-P."/>
        </authorList>
    </citation>
    <scope>NUCLEOTIDE SEQUENCE [LARGE SCALE GENOMIC DNA]</scope>
    <source>
        <strain evidence="3 4">DSM 44709</strain>
    </source>
</reference>
<feature type="compositionally biased region" description="Basic residues" evidence="1">
    <location>
        <begin position="162"/>
        <end position="176"/>
    </location>
</feature>
<evidence type="ECO:0000313" key="4">
    <source>
        <dbReference type="Proteomes" id="UP001240236"/>
    </source>
</evidence>
<dbReference type="AlphaFoldDB" id="A0AAE4AWB4"/>
<dbReference type="EMBL" id="JAUSUZ010000001">
    <property type="protein sequence ID" value="MDQ0364849.1"/>
    <property type="molecule type" value="Genomic_DNA"/>
</dbReference>
<organism evidence="3 4">
    <name type="scientific">Catenuloplanes indicus</name>
    <dbReference type="NCBI Taxonomy" id="137267"/>
    <lineage>
        <taxon>Bacteria</taxon>
        <taxon>Bacillati</taxon>
        <taxon>Actinomycetota</taxon>
        <taxon>Actinomycetes</taxon>
        <taxon>Micromonosporales</taxon>
        <taxon>Micromonosporaceae</taxon>
        <taxon>Catenuloplanes</taxon>
    </lineage>
</organism>
<feature type="region of interest" description="Disordered" evidence="1">
    <location>
        <begin position="159"/>
        <end position="183"/>
    </location>
</feature>
<comment type="caution">
    <text evidence="3">The sequence shown here is derived from an EMBL/GenBank/DDBJ whole genome shotgun (WGS) entry which is preliminary data.</text>
</comment>
<dbReference type="Proteomes" id="UP001240236">
    <property type="component" value="Unassembled WGS sequence"/>
</dbReference>
<gene>
    <name evidence="3" type="ORF">J2S42_001518</name>
</gene>
<evidence type="ECO:0000256" key="2">
    <source>
        <dbReference type="SAM" id="Phobius"/>
    </source>
</evidence>
<keyword evidence="4" id="KW-1185">Reference proteome</keyword>
<protein>
    <submittedName>
        <fullName evidence="3">Uncharacterized protein</fullName>
    </submittedName>
</protein>
<feature type="transmembrane region" description="Helical" evidence="2">
    <location>
        <begin position="15"/>
        <end position="38"/>
    </location>
</feature>
<accession>A0AAE4AWB4</accession>
<sequence>MPPTRKTPPRIPTPVAWLVAAVVVPVWIWCCVAGVWAFGKESLARAGWIGDRGTVVVDGCADDLITIGIGAKWEDCSGLFTAAGGTTAPEPVVIANSRELATGSRVEVLLVGDVAYLPHWGDAIAAAITMLVCAAFGGIVIVPLLLALHARVTRRNPPVVTQRRRIGRSRRGRRAASRGGRPN</sequence>
<dbReference type="RefSeq" id="WP_307236646.1">
    <property type="nucleotide sequence ID" value="NZ_JAUSUZ010000001.1"/>
</dbReference>
<keyword evidence="2" id="KW-1133">Transmembrane helix</keyword>
<keyword evidence="2" id="KW-0812">Transmembrane</keyword>
<name>A0AAE4AWB4_9ACTN</name>
<proteinExistence type="predicted"/>